<dbReference type="EMBL" id="JAGPUO010000027">
    <property type="protein sequence ID" value="KAG5655621.1"/>
    <property type="molecule type" value="Genomic_DNA"/>
</dbReference>
<name>A0A9P7KQN7_9HYPO</name>
<protein>
    <recommendedName>
        <fullName evidence="1">Myb-like domain-containing protein</fullName>
    </recommendedName>
</protein>
<comment type="caution">
    <text evidence="2">The sequence shown here is derived from an EMBL/GenBank/DDBJ whole genome shotgun (WGS) entry which is preliminary data.</text>
</comment>
<evidence type="ECO:0000259" key="1">
    <source>
        <dbReference type="PROSITE" id="PS50090"/>
    </source>
</evidence>
<dbReference type="Proteomes" id="UP000782241">
    <property type="component" value="Unassembled WGS sequence"/>
</dbReference>
<evidence type="ECO:0000313" key="2">
    <source>
        <dbReference type="EMBL" id="KAG5655621.1"/>
    </source>
</evidence>
<keyword evidence="3" id="KW-1185">Reference proteome</keyword>
<accession>A0A9P7KQN7</accession>
<sequence>MLLPSTLPRDAPYLSHPRFRLSLCPPPDSPRAFSLHNSFANITTTCRSPQCLLATPALIVTDSIPAPSLTNLPIPSLAHATPPLKLRLRPGPQRRDHLGPTKVTKRAAKHATIKKRRITGDDMDQYSSANECCGKSCSYYSLEQVIPVTPKRTRIAPEQLPLGLNHSDFHNIHTRQDEHLSNKEDSDEEVWSVQDDRILIKIVLEKLRLSKAEWQDCARKLGRDGRAINRRWKALLLNGNIGLNSRRGH</sequence>
<organism evidence="2 3">
    <name type="scientific">Fusarium avenaceum</name>
    <dbReference type="NCBI Taxonomy" id="40199"/>
    <lineage>
        <taxon>Eukaryota</taxon>
        <taxon>Fungi</taxon>
        <taxon>Dikarya</taxon>
        <taxon>Ascomycota</taxon>
        <taxon>Pezizomycotina</taxon>
        <taxon>Sordariomycetes</taxon>
        <taxon>Hypocreomycetidae</taxon>
        <taxon>Hypocreales</taxon>
        <taxon>Nectriaceae</taxon>
        <taxon>Fusarium</taxon>
        <taxon>Fusarium tricinctum species complex</taxon>
    </lineage>
</organism>
<dbReference type="InterPro" id="IPR001005">
    <property type="entry name" value="SANT/Myb"/>
</dbReference>
<reference evidence="2" key="1">
    <citation type="submission" date="2021-04" db="EMBL/GenBank/DDBJ databases">
        <title>Draft genome of Fusarium avenaceum strain F156N33, isolated from an atmospheric sample in Virginia.</title>
        <authorList>
            <person name="Yang S."/>
            <person name="Vinatzer B.A."/>
            <person name="Coleman J."/>
        </authorList>
    </citation>
    <scope>NUCLEOTIDE SEQUENCE</scope>
    <source>
        <strain evidence="2">F156N33</strain>
    </source>
</reference>
<dbReference type="PROSITE" id="PS50090">
    <property type="entry name" value="MYB_LIKE"/>
    <property type="match status" value="1"/>
</dbReference>
<evidence type="ECO:0000313" key="3">
    <source>
        <dbReference type="Proteomes" id="UP000782241"/>
    </source>
</evidence>
<proteinExistence type="predicted"/>
<feature type="domain" description="Myb-like" evidence="1">
    <location>
        <begin position="183"/>
        <end position="236"/>
    </location>
</feature>
<dbReference type="AlphaFoldDB" id="A0A9P7KQN7"/>
<gene>
    <name evidence="2" type="ORF">KAF25_009120</name>
</gene>